<name>A0A0F9PJ52_9ZZZZ</name>
<dbReference type="AlphaFoldDB" id="A0A0F9PJ52"/>
<evidence type="ECO:0000313" key="1">
    <source>
        <dbReference type="EMBL" id="KKM93307.1"/>
    </source>
</evidence>
<gene>
    <name evidence="1" type="ORF">LCGC14_1209820</name>
</gene>
<reference evidence="1" key="1">
    <citation type="journal article" date="2015" name="Nature">
        <title>Complex archaea that bridge the gap between prokaryotes and eukaryotes.</title>
        <authorList>
            <person name="Spang A."/>
            <person name="Saw J.H."/>
            <person name="Jorgensen S.L."/>
            <person name="Zaremba-Niedzwiedzka K."/>
            <person name="Martijn J."/>
            <person name="Lind A.E."/>
            <person name="van Eijk R."/>
            <person name="Schleper C."/>
            <person name="Guy L."/>
            <person name="Ettema T.J."/>
        </authorList>
    </citation>
    <scope>NUCLEOTIDE SEQUENCE</scope>
</reference>
<accession>A0A0F9PJ52</accession>
<sequence length="36" mass="3795">ESATGHGCFCGKYRNGKLHRVEAEGRYAGAGREGLG</sequence>
<comment type="caution">
    <text evidence="1">The sequence shown here is derived from an EMBL/GenBank/DDBJ whole genome shotgun (WGS) entry which is preliminary data.</text>
</comment>
<dbReference type="EMBL" id="LAZR01006284">
    <property type="protein sequence ID" value="KKM93307.1"/>
    <property type="molecule type" value="Genomic_DNA"/>
</dbReference>
<feature type="non-terminal residue" evidence="1">
    <location>
        <position position="1"/>
    </location>
</feature>
<proteinExistence type="predicted"/>
<organism evidence="1">
    <name type="scientific">marine sediment metagenome</name>
    <dbReference type="NCBI Taxonomy" id="412755"/>
    <lineage>
        <taxon>unclassified sequences</taxon>
        <taxon>metagenomes</taxon>
        <taxon>ecological metagenomes</taxon>
    </lineage>
</organism>
<protein>
    <submittedName>
        <fullName evidence="1">Uncharacterized protein</fullName>
    </submittedName>
</protein>